<keyword evidence="1" id="KW-0812">Transmembrane</keyword>
<keyword evidence="2" id="KW-1185">Reference proteome</keyword>
<dbReference type="OrthoDB" id="8446971at2759"/>
<feature type="transmembrane region" description="Helical" evidence="1">
    <location>
        <begin position="6"/>
        <end position="27"/>
    </location>
</feature>
<dbReference type="RefSeq" id="XP_031555657.1">
    <property type="nucleotide sequence ID" value="XM_031699797.1"/>
</dbReference>
<dbReference type="PANTHER" id="PTHR34488">
    <property type="entry name" value="SI:CH211-245H14.1-RELATED"/>
    <property type="match status" value="1"/>
</dbReference>
<proteinExistence type="predicted"/>
<dbReference type="GeneID" id="116292473"/>
<name>A0A6P8HSL1_ACTTE</name>
<reference evidence="3" key="1">
    <citation type="submission" date="2025-08" db="UniProtKB">
        <authorList>
            <consortium name="RefSeq"/>
        </authorList>
    </citation>
    <scope>IDENTIFICATION</scope>
    <source>
        <tissue evidence="3">Tentacle</tissue>
    </source>
</reference>
<accession>A0A6P8HSL1</accession>
<evidence type="ECO:0000313" key="2">
    <source>
        <dbReference type="Proteomes" id="UP000515163"/>
    </source>
</evidence>
<keyword evidence="1" id="KW-0472">Membrane</keyword>
<dbReference type="PANTHER" id="PTHR34488:SF1">
    <property type="entry name" value="SI:CH211-245H14.1-RELATED"/>
    <property type="match status" value="1"/>
</dbReference>
<dbReference type="InParanoid" id="A0A6P8HSL1"/>
<dbReference type="AlphaFoldDB" id="A0A6P8HSL1"/>
<protein>
    <submittedName>
        <fullName evidence="3">Uncharacterized protein LOC116292473</fullName>
    </submittedName>
</protein>
<keyword evidence="1" id="KW-1133">Transmembrane helix</keyword>
<organism evidence="2 3">
    <name type="scientific">Actinia tenebrosa</name>
    <name type="common">Australian red waratah sea anemone</name>
    <dbReference type="NCBI Taxonomy" id="6105"/>
    <lineage>
        <taxon>Eukaryota</taxon>
        <taxon>Metazoa</taxon>
        <taxon>Cnidaria</taxon>
        <taxon>Anthozoa</taxon>
        <taxon>Hexacorallia</taxon>
        <taxon>Actiniaria</taxon>
        <taxon>Actiniidae</taxon>
        <taxon>Actinia</taxon>
    </lineage>
</organism>
<sequence>MDGTVLGLIIASVIVAILSVFIFWWCCIKKKEKEVILVKRCDQSSTYEIENHIISKLKSRVRFLEKSWNRGLDDRDQPVIVFCTISSRIGTDIENAMRGVHGTSPVILVLLHSVLSNLLGDRDLSGDEELLDSTMLKRMTCIAHFAFSVGEGLYDCRQNEKGHQKLASRVKKLSRNSVQPLNKS</sequence>
<dbReference type="KEGG" id="aten:116292473"/>
<gene>
    <name evidence="3" type="primary">LOC116292473</name>
</gene>
<evidence type="ECO:0000256" key="1">
    <source>
        <dbReference type="SAM" id="Phobius"/>
    </source>
</evidence>
<evidence type="ECO:0000313" key="3">
    <source>
        <dbReference type="RefSeq" id="XP_031555657.1"/>
    </source>
</evidence>
<dbReference type="Proteomes" id="UP000515163">
    <property type="component" value="Unplaced"/>
</dbReference>